<dbReference type="SUPFAM" id="SSF56801">
    <property type="entry name" value="Acetyl-CoA synthetase-like"/>
    <property type="match status" value="1"/>
</dbReference>
<dbReference type="Pfam" id="PF00501">
    <property type="entry name" value="AMP-binding"/>
    <property type="match status" value="1"/>
</dbReference>
<dbReference type="OrthoDB" id="9803968at2"/>
<sequence>MVELIGKTLPQVFLDQVALRGDSVGLREKDYGIWQRVTWRQYFENVRNFSLGLKQLGFERGDHMAILSENCCEWLYSCMGIISLGGVALGVYSTSPCKEVHYVVKHSDSVFVLCEDQEQTDKILEVIDDLPKLKKIIVKDMKGLRNYPKDNIISFAEVAKRGLALAKKEQYRFQAEIEKGHAQDVCIMIYTSGTTGPPKGAMVNHRNIEAMTRAAAAAMEIDDTDSVVSYLPLCHVAEQIFSLYLPLYFGVQVNFAESIATIQNDLREIAPTVFLGVPRIWEKLQNSIIVNIQDSSWLKQNIFNLCMKIGYGVCDRRLAGKKVVIGLALIWWACYGFIFRALQNYVGLRNVRLCFSAAAKISPEVLRYFHAIGIRVKEGYGMTECTGLSFIHKGDDIKLGTVGKPLDCITFKLAPDGELMKRGPSIFSGYYKNPAATTEAIVDGWLMTGDIAEVHEDGHLAIVDRKKDILITSGGKNIAPSLLENELKVSPFIKEAIILGDDRKFVSAMIQIDFENVGKWATDHHLAYTNFKSLSKLPEVHDLIQREVDEVNEQFARVENVRKFLLLTKELDHDDDELTATMKVRRANIYKKFSEEIQAIYGVQD</sequence>
<keyword evidence="1 5" id="KW-0436">Ligase</keyword>
<dbReference type="InterPro" id="IPR000873">
    <property type="entry name" value="AMP-dep_synth/lig_dom"/>
</dbReference>
<accession>A0A5K7YKH3</accession>
<dbReference type="GO" id="GO:0016020">
    <property type="term" value="C:membrane"/>
    <property type="evidence" value="ECO:0007669"/>
    <property type="project" value="TreeGrafter"/>
</dbReference>
<evidence type="ECO:0000259" key="4">
    <source>
        <dbReference type="Pfam" id="PF00501"/>
    </source>
</evidence>
<dbReference type="PROSITE" id="PS00455">
    <property type="entry name" value="AMP_BINDING"/>
    <property type="match status" value="1"/>
</dbReference>
<evidence type="ECO:0000256" key="1">
    <source>
        <dbReference type="ARBA" id="ARBA00022598"/>
    </source>
</evidence>
<dbReference type="Gene3D" id="3.40.50.12780">
    <property type="entry name" value="N-terminal domain of ligase-like"/>
    <property type="match status" value="1"/>
</dbReference>
<reference evidence="5 6" key="1">
    <citation type="submission" date="2019-11" db="EMBL/GenBank/DDBJ databases">
        <title>Comparative genomics of hydrocarbon-degrading Desulfosarcina strains.</title>
        <authorList>
            <person name="Watanabe M."/>
            <person name="Kojima H."/>
            <person name="Fukui M."/>
        </authorList>
    </citation>
    <scope>NUCLEOTIDE SEQUENCE [LARGE SCALE GENOMIC DNA]</scope>
    <source>
        <strain evidence="5 6">PL12</strain>
    </source>
</reference>
<organism evidence="5 6">
    <name type="scientific">Desulfosarcina alkanivorans</name>
    <dbReference type="NCBI Taxonomy" id="571177"/>
    <lineage>
        <taxon>Bacteria</taxon>
        <taxon>Pseudomonadati</taxon>
        <taxon>Thermodesulfobacteriota</taxon>
        <taxon>Desulfobacteria</taxon>
        <taxon>Desulfobacterales</taxon>
        <taxon>Desulfosarcinaceae</taxon>
        <taxon>Desulfosarcina</taxon>
    </lineage>
</organism>
<dbReference type="InterPro" id="IPR042099">
    <property type="entry name" value="ANL_N_sf"/>
</dbReference>
<feature type="domain" description="AMP-dependent synthetase/ligase" evidence="4">
    <location>
        <begin position="32"/>
        <end position="431"/>
    </location>
</feature>
<dbReference type="PANTHER" id="PTHR43272">
    <property type="entry name" value="LONG-CHAIN-FATTY-ACID--COA LIGASE"/>
    <property type="match status" value="1"/>
</dbReference>
<keyword evidence="6" id="KW-1185">Reference proteome</keyword>
<dbReference type="InterPro" id="IPR020845">
    <property type="entry name" value="AMP-binding_CS"/>
</dbReference>
<evidence type="ECO:0000256" key="3">
    <source>
        <dbReference type="ARBA" id="ARBA00023098"/>
    </source>
</evidence>
<evidence type="ECO:0000313" key="5">
    <source>
        <dbReference type="EMBL" id="BBO69716.1"/>
    </source>
</evidence>
<dbReference type="KEGG" id="dalk:DSCA_36460"/>
<name>A0A5K7YKH3_9BACT</name>
<proteinExistence type="predicted"/>
<gene>
    <name evidence="5" type="ORF">DSCA_36460</name>
</gene>
<dbReference type="Proteomes" id="UP000427906">
    <property type="component" value="Chromosome"/>
</dbReference>
<keyword evidence="2" id="KW-0276">Fatty acid metabolism</keyword>
<evidence type="ECO:0000256" key="2">
    <source>
        <dbReference type="ARBA" id="ARBA00022832"/>
    </source>
</evidence>
<dbReference type="RefSeq" id="WP_155317728.1">
    <property type="nucleotide sequence ID" value="NZ_AP021874.1"/>
</dbReference>
<dbReference type="Pfam" id="PF23562">
    <property type="entry name" value="AMP-binding_C_3"/>
    <property type="match status" value="1"/>
</dbReference>
<keyword evidence="3" id="KW-0443">Lipid metabolism</keyword>
<dbReference type="EMBL" id="AP021874">
    <property type="protein sequence ID" value="BBO69716.1"/>
    <property type="molecule type" value="Genomic_DNA"/>
</dbReference>
<protein>
    <submittedName>
        <fullName evidence="5">Long-chain-fatty-acid--CoA ligase</fullName>
    </submittedName>
</protein>
<evidence type="ECO:0000313" key="6">
    <source>
        <dbReference type="Proteomes" id="UP000427906"/>
    </source>
</evidence>
<dbReference type="AlphaFoldDB" id="A0A5K7YKH3"/>
<dbReference type="PANTHER" id="PTHR43272:SF32">
    <property type="entry name" value="AMP-DEPENDENT SYNTHETASE_LIGASE DOMAIN-CONTAINING PROTEIN"/>
    <property type="match status" value="1"/>
</dbReference>
<dbReference type="GO" id="GO:0004467">
    <property type="term" value="F:long-chain fatty acid-CoA ligase activity"/>
    <property type="evidence" value="ECO:0007669"/>
    <property type="project" value="TreeGrafter"/>
</dbReference>